<organism evidence="2 3">
    <name type="scientific">Gordonia hongkongensis</name>
    <dbReference type="NCBI Taxonomy" id="1701090"/>
    <lineage>
        <taxon>Bacteria</taxon>
        <taxon>Bacillati</taxon>
        <taxon>Actinomycetota</taxon>
        <taxon>Actinomycetes</taxon>
        <taxon>Mycobacteriales</taxon>
        <taxon>Gordoniaceae</taxon>
        <taxon>Gordonia</taxon>
    </lineage>
</organism>
<dbReference type="Gene3D" id="3.40.50.1820">
    <property type="entry name" value="alpha/beta hydrolase"/>
    <property type="match status" value="2"/>
</dbReference>
<dbReference type="PANTHER" id="PTHR34853">
    <property type="match status" value="1"/>
</dbReference>
<protein>
    <submittedName>
        <fullName evidence="2">Alpha/beta fold hydrolase</fullName>
    </submittedName>
</protein>
<sequence length="385" mass="39747">MSRRPSAVVAPLLAVSAVVALLLALCIVTAGPSTAAAPADGFVFTTSEVPDDELPSAAGSGTRLTYATRDQNGRPAMSSGVYWVPKGTPPAGGWPVVSWAHGTVGLADECAPTLHRLGDGVEAPVRAALDAGFAVTATDYAGLGSAGETEYLGGRAAAHSVIDMIRAARSVDASLGSRWVSTGHSQGGHAALHAGRLAAEFAPELPVAGIVAIAPVSSLENLFGLFGPRVPGLGALNVLSAPFLFTLAGLDHANPELRVADSLTSDGKRFLDRARARCNGDLVDALRSVPPGSLVASSFTAEQDFRDALREYAEVPVSGYPVKVTLAHGLLDPVLPYPLSRSLRSAMREAGTDVDLKTYARADHSGVVDESLPDVLAAIRESFGR</sequence>
<dbReference type="Proteomes" id="UP001213504">
    <property type="component" value="Chromosome"/>
</dbReference>
<keyword evidence="1" id="KW-0732">Signal</keyword>
<keyword evidence="2" id="KW-0378">Hydrolase</keyword>
<dbReference type="InterPro" id="IPR029058">
    <property type="entry name" value="AB_hydrolase_fold"/>
</dbReference>
<gene>
    <name evidence="2" type="ORF">P9A14_06790</name>
</gene>
<name>A0AAX3TBH3_9ACTN</name>
<dbReference type="SUPFAM" id="SSF53474">
    <property type="entry name" value="alpha/beta-Hydrolases"/>
    <property type="match status" value="1"/>
</dbReference>
<feature type="signal peptide" evidence="1">
    <location>
        <begin position="1"/>
        <end position="35"/>
    </location>
</feature>
<reference evidence="2" key="1">
    <citation type="submission" date="2023-04" db="EMBL/GenBank/DDBJ databases">
        <title>Complete genome sequence of a phthalic acid esters degrading bacterial strain.</title>
        <authorList>
            <person name="Weng L."/>
            <person name="Jia Y."/>
            <person name="Ren L."/>
        </authorList>
    </citation>
    <scope>NUCLEOTIDE SEQUENCE</scope>
    <source>
        <strain evidence="2">RL-LY01</strain>
    </source>
</reference>
<dbReference type="GO" id="GO:0016042">
    <property type="term" value="P:lipid catabolic process"/>
    <property type="evidence" value="ECO:0007669"/>
    <property type="project" value="InterPro"/>
</dbReference>
<dbReference type="PANTHER" id="PTHR34853:SF1">
    <property type="entry name" value="LIPASE 5"/>
    <property type="match status" value="1"/>
</dbReference>
<dbReference type="GO" id="GO:0004806">
    <property type="term" value="F:triacylglycerol lipase activity"/>
    <property type="evidence" value="ECO:0007669"/>
    <property type="project" value="InterPro"/>
</dbReference>
<proteinExistence type="predicted"/>
<dbReference type="RefSeq" id="WP_165630305.1">
    <property type="nucleotide sequence ID" value="NZ_CBDRMI010000003.1"/>
</dbReference>
<dbReference type="EMBL" id="CP121270">
    <property type="protein sequence ID" value="WFP26201.1"/>
    <property type="molecule type" value="Genomic_DNA"/>
</dbReference>
<dbReference type="PIRSF" id="PIRSF029171">
    <property type="entry name" value="Esterase_LipA"/>
    <property type="match status" value="1"/>
</dbReference>
<dbReference type="AlphaFoldDB" id="A0AAX3TBH3"/>
<dbReference type="InterPro" id="IPR005152">
    <property type="entry name" value="Lipase_secreted"/>
</dbReference>
<evidence type="ECO:0000256" key="1">
    <source>
        <dbReference type="SAM" id="SignalP"/>
    </source>
</evidence>
<evidence type="ECO:0000313" key="2">
    <source>
        <dbReference type="EMBL" id="WFP26201.1"/>
    </source>
</evidence>
<evidence type="ECO:0000313" key="3">
    <source>
        <dbReference type="Proteomes" id="UP001213504"/>
    </source>
</evidence>
<accession>A0AAX3TBH3</accession>
<dbReference type="Pfam" id="PF03583">
    <property type="entry name" value="LIP"/>
    <property type="match status" value="1"/>
</dbReference>
<feature type="chain" id="PRO_5043556365" evidence="1">
    <location>
        <begin position="36"/>
        <end position="385"/>
    </location>
</feature>